<gene>
    <name evidence="1" type="ORF">CISIN_1g034362mg</name>
</gene>
<name>A0A067DDB9_CITSI</name>
<sequence>MRTFIQKMSCYGNCGYVYHYLICSLLIDICPSRSLISFELEHWMVSYLTWKMNLTSLLKLHLIKLIKMMALKNKPMRRPKRKLGLQEREVRLLEAKK</sequence>
<dbReference type="EMBL" id="KK785747">
    <property type="protein sequence ID" value="KDO40994.1"/>
    <property type="molecule type" value="Genomic_DNA"/>
</dbReference>
<protein>
    <submittedName>
        <fullName evidence="1">Uncharacterized protein</fullName>
    </submittedName>
</protein>
<proteinExistence type="predicted"/>
<dbReference type="Proteomes" id="UP000027120">
    <property type="component" value="Unassembled WGS sequence"/>
</dbReference>
<evidence type="ECO:0000313" key="2">
    <source>
        <dbReference type="Proteomes" id="UP000027120"/>
    </source>
</evidence>
<evidence type="ECO:0000313" key="1">
    <source>
        <dbReference type="EMBL" id="KDO40994.1"/>
    </source>
</evidence>
<accession>A0A067DDB9</accession>
<organism evidence="1 2">
    <name type="scientific">Citrus sinensis</name>
    <name type="common">Sweet orange</name>
    <name type="synonym">Citrus aurantium var. sinensis</name>
    <dbReference type="NCBI Taxonomy" id="2711"/>
    <lineage>
        <taxon>Eukaryota</taxon>
        <taxon>Viridiplantae</taxon>
        <taxon>Streptophyta</taxon>
        <taxon>Embryophyta</taxon>
        <taxon>Tracheophyta</taxon>
        <taxon>Spermatophyta</taxon>
        <taxon>Magnoliopsida</taxon>
        <taxon>eudicotyledons</taxon>
        <taxon>Gunneridae</taxon>
        <taxon>Pentapetalae</taxon>
        <taxon>rosids</taxon>
        <taxon>malvids</taxon>
        <taxon>Sapindales</taxon>
        <taxon>Rutaceae</taxon>
        <taxon>Aurantioideae</taxon>
        <taxon>Citrus</taxon>
    </lineage>
</organism>
<dbReference type="AlphaFoldDB" id="A0A067DDB9"/>
<keyword evidence="2" id="KW-1185">Reference proteome</keyword>
<reference evidence="1 2" key="1">
    <citation type="submission" date="2014-04" db="EMBL/GenBank/DDBJ databases">
        <authorList>
            <consortium name="International Citrus Genome Consortium"/>
            <person name="Gmitter F."/>
            <person name="Chen C."/>
            <person name="Farmerie W."/>
            <person name="Harkins T."/>
            <person name="Desany B."/>
            <person name="Mohiuddin M."/>
            <person name="Kodira C."/>
            <person name="Borodovsky M."/>
            <person name="Lomsadze A."/>
            <person name="Burns P."/>
            <person name="Jenkins J."/>
            <person name="Prochnik S."/>
            <person name="Shu S."/>
            <person name="Chapman J."/>
            <person name="Pitluck S."/>
            <person name="Schmutz J."/>
            <person name="Rokhsar D."/>
        </authorList>
    </citation>
    <scope>NUCLEOTIDE SEQUENCE</scope>
</reference>